<keyword evidence="5 12" id="KW-0812">Transmembrane</keyword>
<comment type="similarity">
    <text evidence="3">Belongs to the peptidase M50B family.</text>
</comment>
<evidence type="ECO:0000313" key="14">
    <source>
        <dbReference type="EMBL" id="QLC49599.1"/>
    </source>
</evidence>
<dbReference type="PANTHER" id="PTHR39188:SF3">
    <property type="entry name" value="STAGE IV SPORULATION PROTEIN FB"/>
    <property type="match status" value="1"/>
</dbReference>
<evidence type="ECO:0000256" key="9">
    <source>
        <dbReference type="ARBA" id="ARBA00022989"/>
    </source>
</evidence>
<keyword evidence="6" id="KW-0479">Metal-binding</keyword>
<dbReference type="GO" id="GO:0008237">
    <property type="term" value="F:metallopeptidase activity"/>
    <property type="evidence" value="ECO:0007669"/>
    <property type="project" value="UniProtKB-KW"/>
</dbReference>
<feature type="transmembrane region" description="Helical" evidence="12">
    <location>
        <begin position="12"/>
        <end position="33"/>
    </location>
</feature>
<evidence type="ECO:0000256" key="6">
    <source>
        <dbReference type="ARBA" id="ARBA00022723"/>
    </source>
</evidence>
<evidence type="ECO:0000256" key="11">
    <source>
        <dbReference type="ARBA" id="ARBA00023136"/>
    </source>
</evidence>
<reference evidence="14 15" key="1">
    <citation type="submission" date="2020-06" db="EMBL/GenBank/DDBJ databases">
        <title>Methanolobus halotolerans sp. nov., isolated from a saline lake Tus in Siberia.</title>
        <authorList>
            <person name="Shen Y."/>
            <person name="Chen S.-C."/>
            <person name="Lai M.-C."/>
            <person name="Huang H.-H."/>
            <person name="Chiu H.-H."/>
            <person name="Tang S.-L."/>
            <person name="Rogozin D.Y."/>
            <person name="Degermendzhy A.G."/>
        </authorList>
    </citation>
    <scope>NUCLEOTIDE SEQUENCE [LARGE SCALE GENOMIC DNA]</scope>
    <source>
        <strain evidence="14 15">DSM 21339</strain>
    </source>
</reference>
<feature type="domain" description="Peptidase M50" evidence="13">
    <location>
        <begin position="145"/>
        <end position="202"/>
    </location>
</feature>
<organism evidence="14 15">
    <name type="scientific">Methanolobus zinderi</name>
    <dbReference type="NCBI Taxonomy" id="536044"/>
    <lineage>
        <taxon>Archaea</taxon>
        <taxon>Methanobacteriati</taxon>
        <taxon>Methanobacteriota</taxon>
        <taxon>Stenosarchaea group</taxon>
        <taxon>Methanomicrobia</taxon>
        <taxon>Methanosarcinales</taxon>
        <taxon>Methanosarcinaceae</taxon>
        <taxon>Methanolobus</taxon>
    </lineage>
</organism>
<evidence type="ECO:0000256" key="2">
    <source>
        <dbReference type="ARBA" id="ARBA00004141"/>
    </source>
</evidence>
<protein>
    <submittedName>
        <fullName evidence="14">Site-2 protease family protein</fullName>
    </submittedName>
</protein>
<keyword evidence="7" id="KW-0378">Hydrolase</keyword>
<feature type="transmembrane region" description="Helical" evidence="12">
    <location>
        <begin position="111"/>
        <end position="132"/>
    </location>
</feature>
<evidence type="ECO:0000256" key="5">
    <source>
        <dbReference type="ARBA" id="ARBA00022692"/>
    </source>
</evidence>
<dbReference type="PANTHER" id="PTHR39188">
    <property type="entry name" value="MEMBRANE-ASSOCIATED ZINC METALLOPROTEASE M50B"/>
    <property type="match status" value="1"/>
</dbReference>
<dbReference type="InterPro" id="IPR008915">
    <property type="entry name" value="Peptidase_M50"/>
</dbReference>
<evidence type="ECO:0000256" key="4">
    <source>
        <dbReference type="ARBA" id="ARBA00022670"/>
    </source>
</evidence>
<dbReference type="AlphaFoldDB" id="A0A7D5E7B7"/>
<evidence type="ECO:0000256" key="8">
    <source>
        <dbReference type="ARBA" id="ARBA00022833"/>
    </source>
</evidence>
<evidence type="ECO:0000256" key="7">
    <source>
        <dbReference type="ARBA" id="ARBA00022801"/>
    </source>
</evidence>
<keyword evidence="4 14" id="KW-0645">Protease</keyword>
<dbReference type="GO" id="GO:0046872">
    <property type="term" value="F:metal ion binding"/>
    <property type="evidence" value="ECO:0007669"/>
    <property type="project" value="UniProtKB-KW"/>
</dbReference>
<evidence type="ECO:0000256" key="12">
    <source>
        <dbReference type="SAM" id="Phobius"/>
    </source>
</evidence>
<name>A0A7D5E7B7_9EURY</name>
<proteinExistence type="inferred from homology"/>
<dbReference type="EMBL" id="CP058215">
    <property type="protein sequence ID" value="QLC49599.1"/>
    <property type="molecule type" value="Genomic_DNA"/>
</dbReference>
<feature type="transmembrane region" description="Helical" evidence="12">
    <location>
        <begin position="53"/>
        <end position="71"/>
    </location>
</feature>
<comment type="subcellular location">
    <subcellularLocation>
        <location evidence="2">Membrane</location>
        <topology evidence="2">Multi-pass membrane protein</topology>
    </subcellularLocation>
</comment>
<gene>
    <name evidence="14" type="ORF">HWN40_04710</name>
</gene>
<evidence type="ECO:0000313" key="15">
    <source>
        <dbReference type="Proteomes" id="UP000509594"/>
    </source>
</evidence>
<dbReference type="GO" id="GO:0006508">
    <property type="term" value="P:proteolysis"/>
    <property type="evidence" value="ECO:0007669"/>
    <property type="project" value="UniProtKB-KW"/>
</dbReference>
<feature type="transmembrane region" description="Helical" evidence="12">
    <location>
        <begin position="144"/>
        <end position="167"/>
    </location>
</feature>
<dbReference type="KEGG" id="mzi:HWN40_04710"/>
<dbReference type="RefSeq" id="WP_176964655.1">
    <property type="nucleotide sequence ID" value="NZ_CP058215.1"/>
</dbReference>
<keyword evidence="11 12" id="KW-0472">Membrane</keyword>
<evidence type="ECO:0000256" key="10">
    <source>
        <dbReference type="ARBA" id="ARBA00023049"/>
    </source>
</evidence>
<feature type="transmembrane region" description="Helical" evidence="12">
    <location>
        <begin position="198"/>
        <end position="223"/>
    </location>
</feature>
<dbReference type="CDD" id="cd06164">
    <property type="entry name" value="S2P-M50_SpoIVFB_CBS"/>
    <property type="match status" value="1"/>
</dbReference>
<keyword evidence="8" id="KW-0862">Zinc</keyword>
<keyword evidence="10" id="KW-0482">Metalloprotease</keyword>
<accession>A0A7D5E7B7</accession>
<comment type="cofactor">
    <cofactor evidence="1">
        <name>Zn(2+)</name>
        <dbReference type="ChEBI" id="CHEBI:29105"/>
    </cofactor>
</comment>
<dbReference type="Proteomes" id="UP000509594">
    <property type="component" value="Chromosome"/>
</dbReference>
<sequence>MNNSLQIARILGIPIKIHISFLLVLPFFAWIFAIQPEPFGFAGVESTILKYSLSLLTAILLFVSVLIHELAHSYFSLRYGGSISEITLYLIGGVSSMKEELHEPSKEAKMAFVGPLSSIIIGIVLLAFTSLFNPPASFSDGGGLFLMIFILGYINIILGLFNLIPAFPMDGGRILRAFLAQRMDFVEATEKAATIGKIFAFLMGLAGLFMSFWLILIAFFIYMGASGEEQQVKNRYRRF</sequence>
<dbReference type="OrthoDB" id="12044at2157"/>
<keyword evidence="15" id="KW-1185">Reference proteome</keyword>
<keyword evidence="9 12" id="KW-1133">Transmembrane helix</keyword>
<evidence type="ECO:0000256" key="3">
    <source>
        <dbReference type="ARBA" id="ARBA00007931"/>
    </source>
</evidence>
<evidence type="ECO:0000259" key="13">
    <source>
        <dbReference type="Pfam" id="PF02163"/>
    </source>
</evidence>
<dbReference type="GeneID" id="55820951"/>
<dbReference type="Pfam" id="PF02163">
    <property type="entry name" value="Peptidase_M50"/>
    <property type="match status" value="2"/>
</dbReference>
<dbReference type="GO" id="GO:0016020">
    <property type="term" value="C:membrane"/>
    <property type="evidence" value="ECO:0007669"/>
    <property type="project" value="UniProtKB-SubCell"/>
</dbReference>
<evidence type="ECO:0000256" key="1">
    <source>
        <dbReference type="ARBA" id="ARBA00001947"/>
    </source>
</evidence>
<feature type="domain" description="Peptidase M50" evidence="13">
    <location>
        <begin position="57"/>
        <end position="129"/>
    </location>
</feature>